<feature type="coiled-coil region" evidence="1">
    <location>
        <begin position="85"/>
        <end position="119"/>
    </location>
</feature>
<keyword evidence="1" id="KW-0175">Coiled coil</keyword>
<protein>
    <submittedName>
        <fullName evidence="3">Uncharacterized protein</fullName>
    </submittedName>
</protein>
<reference evidence="3" key="1">
    <citation type="submission" date="2021-01" db="EMBL/GenBank/DDBJ databases">
        <authorList>
            <person name="Corre E."/>
            <person name="Pelletier E."/>
            <person name="Niang G."/>
            <person name="Scheremetjew M."/>
            <person name="Finn R."/>
            <person name="Kale V."/>
            <person name="Holt S."/>
            <person name="Cochrane G."/>
            <person name="Meng A."/>
            <person name="Brown T."/>
            <person name="Cohen L."/>
        </authorList>
    </citation>
    <scope>NUCLEOTIDE SEQUENCE</scope>
    <source>
        <strain evidence="3">DIVA3 518/3/11/1/6</strain>
    </source>
</reference>
<organism evidence="3">
    <name type="scientific">Vannella robusta</name>
    <dbReference type="NCBI Taxonomy" id="1487602"/>
    <lineage>
        <taxon>Eukaryota</taxon>
        <taxon>Amoebozoa</taxon>
        <taxon>Discosea</taxon>
        <taxon>Flabellinia</taxon>
        <taxon>Vannellidae</taxon>
        <taxon>Vannella</taxon>
    </lineage>
</organism>
<feature type="transmembrane region" description="Helical" evidence="2">
    <location>
        <begin position="148"/>
        <end position="168"/>
    </location>
</feature>
<keyword evidence="2" id="KW-0472">Membrane</keyword>
<sequence>MDLAVPRSVELAKHPLRQIVGLSSNGSPPTAHARNRSYSEALNVHPRTSDNDLQNKVKDSAAKVQLLKLKGVQIKEITEKMNAKIKALADEVSEELTRKNKLESDIGVAKKQREELKGSLKQVSLPKSIDVSARCRTRSTFHPETQHFLSYILSCFFSVLLMITLWELSI</sequence>
<evidence type="ECO:0000313" key="3">
    <source>
        <dbReference type="EMBL" id="CAE2238240.1"/>
    </source>
</evidence>
<name>A0A7S4ISC0_9EUKA</name>
<proteinExistence type="predicted"/>
<evidence type="ECO:0000256" key="1">
    <source>
        <dbReference type="SAM" id="Coils"/>
    </source>
</evidence>
<keyword evidence="2" id="KW-1133">Transmembrane helix</keyword>
<dbReference type="AlphaFoldDB" id="A0A7S4ISC0"/>
<gene>
    <name evidence="3" type="ORF">VSP0166_LOCUS16409</name>
</gene>
<keyword evidence="2" id="KW-0812">Transmembrane</keyword>
<evidence type="ECO:0000256" key="2">
    <source>
        <dbReference type="SAM" id="Phobius"/>
    </source>
</evidence>
<dbReference type="EMBL" id="HBKP01023529">
    <property type="protein sequence ID" value="CAE2238240.1"/>
    <property type="molecule type" value="Transcribed_RNA"/>
</dbReference>
<accession>A0A7S4ISC0</accession>